<organism evidence="2 3">
    <name type="scientific">Xylanimonas cellulosilytica (strain DSM 15894 / JCM 12276 / CECT 5975 / KCTC 9989 / LMG 20990 / NBRC 107835 / XIL07)</name>
    <dbReference type="NCBI Taxonomy" id="446471"/>
    <lineage>
        <taxon>Bacteria</taxon>
        <taxon>Bacillati</taxon>
        <taxon>Actinomycetota</taxon>
        <taxon>Actinomycetes</taxon>
        <taxon>Micrococcales</taxon>
        <taxon>Promicromonosporaceae</taxon>
        <taxon>Xylanimonas</taxon>
    </lineage>
</organism>
<dbReference type="Proteomes" id="UP000002255">
    <property type="component" value="Chromosome"/>
</dbReference>
<dbReference type="Pfam" id="PF01740">
    <property type="entry name" value="STAS"/>
    <property type="match status" value="1"/>
</dbReference>
<reference evidence="3" key="1">
    <citation type="submission" date="2009-11" db="EMBL/GenBank/DDBJ databases">
        <title>The complete chromosome of Xylanimonas cellulosilytica DSM 15894.</title>
        <authorList>
            <consortium name="US DOE Joint Genome Institute (JGI-PGF)"/>
            <person name="Lucas S."/>
            <person name="Copeland A."/>
            <person name="Lapidus A."/>
            <person name="Glavina del Rio T."/>
            <person name="Dalin E."/>
            <person name="Tice H."/>
            <person name="Bruce D."/>
            <person name="Goodwin L."/>
            <person name="Pitluck S."/>
            <person name="Kyrpides N."/>
            <person name="Mavromatis K."/>
            <person name="Ivanova N."/>
            <person name="Mikhailova N."/>
            <person name="Foster B."/>
            <person name="Clum A."/>
            <person name="Brettin T."/>
            <person name="Detter J.C."/>
            <person name="Han C."/>
            <person name="Larimer F."/>
            <person name="Land M."/>
            <person name="Hauser L."/>
            <person name="Markowitz V."/>
            <person name="Cheng J.F."/>
            <person name="Hugenholtz P."/>
            <person name="Woyke T."/>
            <person name="Wu D."/>
            <person name="Gehrich-Schroeter G."/>
            <person name="Schneider S."/>
            <person name="Pukall S.R."/>
            <person name="Klenk H.P."/>
            <person name="Eisen J.A."/>
        </authorList>
    </citation>
    <scope>NUCLEOTIDE SEQUENCE [LARGE SCALE GENOMIC DNA]</scope>
    <source>
        <strain evidence="3">DSM 15894 / CECT 5975 / LMG 20990 / XIL07</strain>
    </source>
</reference>
<accession>D1BYJ9</accession>
<dbReference type="RefSeq" id="WP_012879613.1">
    <property type="nucleotide sequence ID" value="NC_013530.1"/>
</dbReference>
<dbReference type="PANTHER" id="PTHR33495:SF14">
    <property type="entry name" value="ANTI-SIGMA FACTOR ANTAGONIST"/>
    <property type="match status" value="1"/>
</dbReference>
<dbReference type="AlphaFoldDB" id="D1BYJ9"/>
<evidence type="ECO:0000313" key="2">
    <source>
        <dbReference type="EMBL" id="ACZ31871.1"/>
    </source>
</evidence>
<dbReference type="eggNOG" id="COG1366">
    <property type="taxonomic scope" value="Bacteria"/>
</dbReference>
<dbReference type="HOGENOM" id="CLU_115403_9_2_11"/>
<evidence type="ECO:0000259" key="1">
    <source>
        <dbReference type="PROSITE" id="PS50801"/>
    </source>
</evidence>
<dbReference type="EMBL" id="CP001821">
    <property type="protein sequence ID" value="ACZ31871.1"/>
    <property type="molecule type" value="Genomic_DNA"/>
</dbReference>
<dbReference type="InterPro" id="IPR002645">
    <property type="entry name" value="STAS_dom"/>
</dbReference>
<dbReference type="SUPFAM" id="SSF52091">
    <property type="entry name" value="SpoIIaa-like"/>
    <property type="match status" value="1"/>
</dbReference>
<name>D1BYJ9_XYLCX</name>
<proteinExistence type="predicted"/>
<dbReference type="STRING" id="446471.Xcel_2858"/>
<dbReference type="Gene3D" id="3.30.750.24">
    <property type="entry name" value="STAS domain"/>
    <property type="match status" value="1"/>
</dbReference>
<dbReference type="CDD" id="cd07043">
    <property type="entry name" value="STAS_anti-anti-sigma_factors"/>
    <property type="match status" value="1"/>
</dbReference>
<dbReference type="OrthoDB" id="9794628at2"/>
<dbReference type="PANTHER" id="PTHR33495">
    <property type="entry name" value="ANTI-SIGMA FACTOR ANTAGONIST TM_1081-RELATED-RELATED"/>
    <property type="match status" value="1"/>
</dbReference>
<feature type="domain" description="STAS" evidence="1">
    <location>
        <begin position="13"/>
        <end position="101"/>
    </location>
</feature>
<keyword evidence="3" id="KW-1185">Reference proteome</keyword>
<protein>
    <submittedName>
        <fullName evidence="2">Anti-sigma-factor antagonist</fullName>
    </submittedName>
</protein>
<sequence length="101" mass="10995">MQFIQTVGETTHVVLAGKLDYATASVLMEELRTLEGQGVRRIEFDCTTLDYISSAGIRAMVYAKQKIARGVELDVVLREASANVQGVFAASGLADYFEFAA</sequence>
<dbReference type="GO" id="GO:0043856">
    <property type="term" value="F:anti-sigma factor antagonist activity"/>
    <property type="evidence" value="ECO:0007669"/>
    <property type="project" value="TreeGrafter"/>
</dbReference>
<dbReference type="KEGG" id="xce:Xcel_2858"/>
<dbReference type="InterPro" id="IPR036513">
    <property type="entry name" value="STAS_dom_sf"/>
</dbReference>
<dbReference type="PROSITE" id="PS50801">
    <property type="entry name" value="STAS"/>
    <property type="match status" value="1"/>
</dbReference>
<evidence type="ECO:0000313" key="3">
    <source>
        <dbReference type="Proteomes" id="UP000002255"/>
    </source>
</evidence>
<gene>
    <name evidence="2" type="ordered locus">Xcel_2858</name>
</gene>
<reference evidence="2 3" key="2">
    <citation type="journal article" date="2010" name="Stand. Genomic Sci.">
        <title>Complete genome sequence of Xylanimonas cellulosilytica type strain (XIL07).</title>
        <authorList>
            <person name="Foster B."/>
            <person name="Pukall R."/>
            <person name="Abt B."/>
            <person name="Nolan M."/>
            <person name="Glavina Del Rio T."/>
            <person name="Chen F."/>
            <person name="Lucas S."/>
            <person name="Tice H."/>
            <person name="Pitluck S."/>
            <person name="Cheng J.-F."/>
            <person name="Chertkov O."/>
            <person name="Brettin T."/>
            <person name="Han C."/>
            <person name="Detter J.C."/>
            <person name="Bruce D."/>
            <person name="Goodwin L."/>
            <person name="Ivanova N."/>
            <person name="Mavromatis K."/>
            <person name="Pati A."/>
            <person name="Mikhailova N."/>
            <person name="Chen A."/>
            <person name="Palaniappan K."/>
            <person name="Land M."/>
            <person name="Hauser L."/>
            <person name="Chang Y.-J."/>
            <person name="Jeffries C.D."/>
            <person name="Chain P."/>
            <person name="Rohde M."/>
            <person name="Goeker M."/>
            <person name="Bristow J."/>
            <person name="Eisen J.A."/>
            <person name="Markowitz V."/>
            <person name="Hugenholtz P."/>
            <person name="Kyrpides N.C."/>
            <person name="Klenk H.-P."/>
            <person name="Lapidus A."/>
        </authorList>
    </citation>
    <scope>NUCLEOTIDE SEQUENCE [LARGE SCALE GENOMIC DNA]</scope>
    <source>
        <strain evidence="3">DSM 15894 / CECT 5975 / LMG 20990 / XIL07</strain>
    </source>
</reference>